<evidence type="ECO:0000313" key="3">
    <source>
        <dbReference type="Proteomes" id="UP000248741"/>
    </source>
</evidence>
<dbReference type="EMBL" id="LS483400">
    <property type="protein sequence ID" value="SQG51284.1"/>
    <property type="molecule type" value="Genomic_DNA"/>
</dbReference>
<feature type="region of interest" description="Disordered" evidence="1">
    <location>
        <begin position="1"/>
        <end position="34"/>
    </location>
</feature>
<gene>
    <name evidence="2" type="ORF">NCTC7908_01155</name>
</gene>
<accession>A0ABD7MSY3</accession>
<organism evidence="2 3">
    <name type="scientific">Corynebacterium ulcerans</name>
    <dbReference type="NCBI Taxonomy" id="65058"/>
    <lineage>
        <taxon>Bacteria</taxon>
        <taxon>Bacillati</taxon>
        <taxon>Actinomycetota</taxon>
        <taxon>Actinomycetes</taxon>
        <taxon>Mycobacteriales</taxon>
        <taxon>Corynebacteriaceae</taxon>
        <taxon>Corynebacterium</taxon>
    </lineage>
</organism>
<proteinExistence type="predicted"/>
<dbReference type="RefSeq" id="WP_095076143.1">
    <property type="nucleotide sequence ID" value="NZ_CP068134.1"/>
</dbReference>
<sequence length="68" mass="7676">MMIRKRRRVFKESSAKDYDRSADSTPHNVGVASSADDERFVALDGEPIPPSHADVSFWKEQMPPHYGA</sequence>
<dbReference type="AlphaFoldDB" id="A0ABD7MSY3"/>
<evidence type="ECO:0000313" key="2">
    <source>
        <dbReference type="EMBL" id="SQG51284.1"/>
    </source>
</evidence>
<feature type="compositionally biased region" description="Basic and acidic residues" evidence="1">
    <location>
        <begin position="10"/>
        <end position="22"/>
    </location>
</feature>
<protein>
    <submittedName>
        <fullName evidence="2">Uncharacterized protein</fullName>
    </submittedName>
</protein>
<evidence type="ECO:0000256" key="1">
    <source>
        <dbReference type="SAM" id="MobiDB-lite"/>
    </source>
</evidence>
<dbReference type="Proteomes" id="UP000248741">
    <property type="component" value="Chromosome 1"/>
</dbReference>
<reference evidence="2 3" key="1">
    <citation type="submission" date="2018-06" db="EMBL/GenBank/DDBJ databases">
        <authorList>
            <consortium name="Pathogen Informatics"/>
            <person name="Doyle S."/>
        </authorList>
    </citation>
    <scope>NUCLEOTIDE SEQUENCE [LARGE SCALE GENOMIC DNA]</scope>
    <source>
        <strain evidence="2 3">NCTC7908</strain>
    </source>
</reference>
<name>A0ABD7MSY3_CORUL</name>